<dbReference type="Pfam" id="PF14505">
    <property type="entry name" value="DUF4438"/>
    <property type="match status" value="1"/>
</dbReference>
<organism evidence="2 3">
    <name type="scientific">Desulfotignum balticum</name>
    <dbReference type="NCBI Taxonomy" id="115781"/>
    <lineage>
        <taxon>Bacteria</taxon>
        <taxon>Pseudomonadati</taxon>
        <taxon>Thermodesulfobacteriota</taxon>
        <taxon>Desulfobacteria</taxon>
        <taxon>Desulfobacterales</taxon>
        <taxon>Desulfobacteraceae</taxon>
        <taxon>Desulfotignum</taxon>
    </lineage>
</organism>
<dbReference type="Gene3D" id="2.40.10.170">
    <property type="match status" value="1"/>
</dbReference>
<evidence type="ECO:0000259" key="1">
    <source>
        <dbReference type="Pfam" id="PF14505"/>
    </source>
</evidence>
<accession>A0A931GEE9</accession>
<dbReference type="Gene3D" id="4.10.1180.10">
    <property type="entry name" value="tm1086 domain"/>
    <property type="match status" value="1"/>
</dbReference>
<name>A0A931GEE9_9BACT</name>
<feature type="domain" description="DUF4438" evidence="1">
    <location>
        <begin position="27"/>
        <end position="163"/>
    </location>
</feature>
<dbReference type="InterPro" id="IPR044909">
    <property type="entry name" value="TM_1086_sf"/>
</dbReference>
<proteinExistence type="predicted"/>
<protein>
    <submittedName>
        <fullName evidence="2">DUF4438 domain-containing protein</fullName>
    </submittedName>
</protein>
<dbReference type="AlphaFoldDB" id="A0A931GEE9"/>
<sequence length="195" mass="20692">MLKTNENKIVEMFMECRPGPPRVGPGWKVDHQGVPFLLPGIGGITLNVGLGDPAFGLAGDHIEPGVSCTANADKPNDFPNNSLQFLACVGNEAKILSGEAKGEAGVVIGHHGGSEHIIVEFDRQVKEQMSYDDKIRIRAKGQGLALSDFADIRLFNLAPELLHKMQITPDGNEGLAVLVTTQIPAACMGSGLGRA</sequence>
<dbReference type="Proteomes" id="UP000706172">
    <property type="component" value="Unassembled WGS sequence"/>
</dbReference>
<comment type="caution">
    <text evidence="2">The sequence shown here is derived from an EMBL/GenBank/DDBJ whole genome shotgun (WGS) entry which is preliminary data.</text>
</comment>
<evidence type="ECO:0000313" key="2">
    <source>
        <dbReference type="EMBL" id="MBG0780017.1"/>
    </source>
</evidence>
<feature type="non-terminal residue" evidence="2">
    <location>
        <position position="195"/>
    </location>
</feature>
<dbReference type="EMBL" id="JACCQK010000542">
    <property type="protein sequence ID" value="MBG0780017.1"/>
    <property type="molecule type" value="Genomic_DNA"/>
</dbReference>
<reference evidence="2" key="1">
    <citation type="submission" date="2020-07" db="EMBL/GenBank/DDBJ databases">
        <title>Severe corrosion of carbon steel in oil field produced water can be linked to methanogenic archaea containing a special type of NiFe hydrogenase.</title>
        <authorList>
            <person name="Lahme S."/>
            <person name="Mand J."/>
            <person name="Longwell J."/>
            <person name="Smith R."/>
            <person name="Enning D."/>
        </authorList>
    </citation>
    <scope>NUCLEOTIDE SEQUENCE</scope>
    <source>
        <strain evidence="2">MIC098Bin6</strain>
    </source>
</reference>
<dbReference type="InterPro" id="IPR029433">
    <property type="entry name" value="DUF4438_N"/>
</dbReference>
<gene>
    <name evidence="2" type="ORF">H0S81_08840</name>
</gene>
<evidence type="ECO:0000313" key="3">
    <source>
        <dbReference type="Proteomes" id="UP000706172"/>
    </source>
</evidence>